<feature type="domain" description="Core" evidence="2">
    <location>
        <begin position="59"/>
        <end position="141"/>
    </location>
</feature>
<dbReference type="GO" id="GO:0051539">
    <property type="term" value="F:4 iron, 4 sulfur cluster binding"/>
    <property type="evidence" value="ECO:0007669"/>
    <property type="project" value="TreeGrafter"/>
</dbReference>
<dbReference type="GO" id="GO:0005739">
    <property type="term" value="C:mitochondrion"/>
    <property type="evidence" value="ECO:0007669"/>
    <property type="project" value="TreeGrafter"/>
</dbReference>
<evidence type="ECO:0000313" key="4">
    <source>
        <dbReference type="Proteomes" id="UP001211065"/>
    </source>
</evidence>
<dbReference type="GO" id="GO:0051537">
    <property type="term" value="F:2 iron, 2 sulfur cluster binding"/>
    <property type="evidence" value="ECO:0007669"/>
    <property type="project" value="TreeGrafter"/>
</dbReference>
<dbReference type="AlphaFoldDB" id="A0AAD5TUE5"/>
<evidence type="ECO:0000259" key="2">
    <source>
        <dbReference type="Pfam" id="PF01521"/>
    </source>
</evidence>
<dbReference type="Gene3D" id="2.60.300.12">
    <property type="entry name" value="HesB-like domain"/>
    <property type="match status" value="1"/>
</dbReference>
<reference evidence="3" key="1">
    <citation type="submission" date="2020-05" db="EMBL/GenBank/DDBJ databases">
        <title>Phylogenomic resolution of chytrid fungi.</title>
        <authorList>
            <person name="Stajich J.E."/>
            <person name="Amses K."/>
            <person name="Simmons R."/>
            <person name="Seto K."/>
            <person name="Myers J."/>
            <person name="Bonds A."/>
            <person name="Quandt C.A."/>
            <person name="Barry K."/>
            <person name="Liu P."/>
            <person name="Grigoriev I."/>
            <person name="Longcore J.E."/>
            <person name="James T.Y."/>
        </authorList>
    </citation>
    <scope>NUCLEOTIDE SEQUENCE</scope>
    <source>
        <strain evidence="3">JEL0476</strain>
    </source>
</reference>
<sequence length="144" mass="16371">MGKLLLMQSIKLTTISLIKKQNTFPQTFNYLNNRYHQHTYFSTSSLSLSEAEIPNIQKKIFISDNAAFQLKKINSNSPQKNNFLRITVDSGGCHGYQYLIKLDQNKFDDDIEFEKEGAKVLVDNISLDLIDGGTLDYVDELIGS</sequence>
<organism evidence="3 4">
    <name type="scientific">Clydaea vesicula</name>
    <dbReference type="NCBI Taxonomy" id="447962"/>
    <lineage>
        <taxon>Eukaryota</taxon>
        <taxon>Fungi</taxon>
        <taxon>Fungi incertae sedis</taxon>
        <taxon>Chytridiomycota</taxon>
        <taxon>Chytridiomycota incertae sedis</taxon>
        <taxon>Chytridiomycetes</taxon>
        <taxon>Lobulomycetales</taxon>
        <taxon>Lobulomycetaceae</taxon>
        <taxon>Clydaea</taxon>
    </lineage>
</organism>
<dbReference type="InterPro" id="IPR000361">
    <property type="entry name" value="ATAP_core_dom"/>
</dbReference>
<dbReference type="PANTHER" id="PTHR43011:SF1">
    <property type="entry name" value="IRON-SULFUR CLUSTER ASSEMBLY 2 HOMOLOG, MITOCHONDRIAL"/>
    <property type="match status" value="1"/>
</dbReference>
<accession>A0AAD5TUE5</accession>
<dbReference type="GO" id="GO:0016226">
    <property type="term" value="P:iron-sulfur cluster assembly"/>
    <property type="evidence" value="ECO:0007669"/>
    <property type="project" value="InterPro"/>
</dbReference>
<dbReference type="PANTHER" id="PTHR43011">
    <property type="entry name" value="IRON-SULFUR CLUSTER ASSEMBLY 2 HOMOLOG, MITOCHONDRIAL"/>
    <property type="match status" value="1"/>
</dbReference>
<comment type="caution">
    <text evidence="3">The sequence shown here is derived from an EMBL/GenBank/DDBJ whole genome shotgun (WGS) entry which is preliminary data.</text>
</comment>
<dbReference type="SUPFAM" id="SSF89360">
    <property type="entry name" value="HesB-like domain"/>
    <property type="match status" value="1"/>
</dbReference>
<evidence type="ECO:0000256" key="1">
    <source>
        <dbReference type="ARBA" id="ARBA00006718"/>
    </source>
</evidence>
<dbReference type="NCBIfam" id="TIGR00049">
    <property type="entry name" value="iron-sulfur cluster assembly accessory protein"/>
    <property type="match status" value="1"/>
</dbReference>
<dbReference type="EMBL" id="JADGJW010002176">
    <property type="protein sequence ID" value="KAJ3199158.1"/>
    <property type="molecule type" value="Genomic_DNA"/>
</dbReference>
<comment type="similarity">
    <text evidence="1">Belongs to the HesB/IscA family.</text>
</comment>
<proteinExistence type="inferred from homology"/>
<dbReference type="Proteomes" id="UP001211065">
    <property type="component" value="Unassembled WGS sequence"/>
</dbReference>
<dbReference type="InterPro" id="IPR035903">
    <property type="entry name" value="HesB-like_dom_sf"/>
</dbReference>
<dbReference type="Pfam" id="PF01521">
    <property type="entry name" value="Fe-S_biosyn"/>
    <property type="match status" value="1"/>
</dbReference>
<evidence type="ECO:0000313" key="3">
    <source>
        <dbReference type="EMBL" id="KAJ3199158.1"/>
    </source>
</evidence>
<gene>
    <name evidence="3" type="ORF">HK099_003283</name>
</gene>
<dbReference type="GO" id="GO:0005506">
    <property type="term" value="F:iron ion binding"/>
    <property type="evidence" value="ECO:0007669"/>
    <property type="project" value="TreeGrafter"/>
</dbReference>
<feature type="non-terminal residue" evidence="3">
    <location>
        <position position="1"/>
    </location>
</feature>
<protein>
    <recommendedName>
        <fullName evidence="2">Core domain-containing protein</fullName>
    </recommendedName>
</protein>
<keyword evidence="4" id="KW-1185">Reference proteome</keyword>
<name>A0AAD5TUE5_9FUNG</name>
<dbReference type="InterPro" id="IPR016092">
    <property type="entry name" value="ATAP"/>
</dbReference>